<organism evidence="4 5">
    <name type="scientific">Venturia nashicola</name>
    <dbReference type="NCBI Taxonomy" id="86259"/>
    <lineage>
        <taxon>Eukaryota</taxon>
        <taxon>Fungi</taxon>
        <taxon>Dikarya</taxon>
        <taxon>Ascomycota</taxon>
        <taxon>Pezizomycotina</taxon>
        <taxon>Dothideomycetes</taxon>
        <taxon>Pleosporomycetidae</taxon>
        <taxon>Venturiales</taxon>
        <taxon>Venturiaceae</taxon>
        <taxon>Venturia</taxon>
    </lineage>
</organism>
<dbReference type="STRING" id="86259.A0A4Z1NYW3"/>
<evidence type="ECO:0000256" key="1">
    <source>
        <dbReference type="SAM" id="MobiDB-lite"/>
    </source>
</evidence>
<dbReference type="AlphaFoldDB" id="A0A4Z1NYW3"/>
<name>A0A4Z1NYW3_9PEZI</name>
<proteinExistence type="predicted"/>
<comment type="caution">
    <text evidence="4">The sequence shown here is derived from an EMBL/GenBank/DDBJ whole genome shotgun (WGS) entry which is preliminary data.</text>
</comment>
<evidence type="ECO:0000259" key="2">
    <source>
        <dbReference type="PROSITE" id="PS51673"/>
    </source>
</evidence>
<feature type="domain" description="SUZ-C" evidence="3">
    <location>
        <begin position="212"/>
        <end position="257"/>
    </location>
</feature>
<keyword evidence="5" id="KW-1185">Reference proteome</keyword>
<feature type="compositionally biased region" description="Low complexity" evidence="1">
    <location>
        <begin position="163"/>
        <end position="173"/>
    </location>
</feature>
<dbReference type="Pfam" id="PF12752">
    <property type="entry name" value="SUZ"/>
    <property type="match status" value="1"/>
</dbReference>
<reference evidence="4 5" key="1">
    <citation type="submission" date="2019-04" db="EMBL/GenBank/DDBJ databases">
        <title>High contiguity whole genome sequence and gene annotation resource for two Venturia nashicola isolates.</title>
        <authorList>
            <person name="Prokchorchik M."/>
            <person name="Won K."/>
            <person name="Lee Y."/>
            <person name="Choi E.D."/>
            <person name="Segonzac C."/>
            <person name="Sohn K.H."/>
        </authorList>
    </citation>
    <scope>NUCLEOTIDE SEQUENCE [LARGE SCALE GENOMIC DNA]</scope>
    <source>
        <strain evidence="4 5">PRI2</strain>
    </source>
</reference>
<sequence>MSTKKAVIPSAWDDDDWEAQADKQAATPPREEPIVKLSRAERKAKHDEANKQLWDAAPEKPIFLLAREDVPLKDEFKGPLKVLSRKPPPKIIARPDPTSGLANLNIDDDDDSEEEERKKAEKSFLERQARAKIEREEKQRKYQEARDRIMGGKANNDAGGRPSSAHGSGSRNSSKGKGRGGRVNAATLAEQSPARASRQSKGLYDPGYTPKPGSVYLQKRDGSDNVASGSSTTNEDRPIRAPKGPDSSGKAGFGRPLFPSEKLINS</sequence>
<dbReference type="PROSITE" id="PS51938">
    <property type="entry name" value="SUZ_C"/>
    <property type="match status" value="1"/>
</dbReference>
<feature type="region of interest" description="Disordered" evidence="1">
    <location>
        <begin position="1"/>
        <end position="35"/>
    </location>
</feature>
<dbReference type="EMBL" id="SNSC02000009">
    <property type="protein sequence ID" value="TID21468.1"/>
    <property type="molecule type" value="Genomic_DNA"/>
</dbReference>
<dbReference type="InterPro" id="IPR024771">
    <property type="entry name" value="SUZ"/>
</dbReference>
<protein>
    <submittedName>
        <fullName evidence="4">Uncharacterized protein</fullName>
    </submittedName>
</protein>
<gene>
    <name evidence="4" type="ORF">E6O75_ATG04863</name>
</gene>
<dbReference type="PROSITE" id="PS51673">
    <property type="entry name" value="SUZ"/>
    <property type="match status" value="1"/>
</dbReference>
<evidence type="ECO:0000313" key="4">
    <source>
        <dbReference type="EMBL" id="TID21468.1"/>
    </source>
</evidence>
<feature type="region of interest" description="Disordered" evidence="1">
    <location>
        <begin position="75"/>
        <end position="266"/>
    </location>
</feature>
<accession>A0A4Z1NYW3</accession>
<feature type="compositionally biased region" description="Basic and acidic residues" evidence="1">
    <location>
        <begin position="115"/>
        <end position="150"/>
    </location>
</feature>
<evidence type="ECO:0000313" key="5">
    <source>
        <dbReference type="Proteomes" id="UP000298493"/>
    </source>
</evidence>
<feature type="domain" description="SUZ" evidence="2">
    <location>
        <begin position="59"/>
        <end position="154"/>
    </location>
</feature>
<dbReference type="Proteomes" id="UP000298493">
    <property type="component" value="Unassembled WGS sequence"/>
</dbReference>
<evidence type="ECO:0000259" key="3">
    <source>
        <dbReference type="PROSITE" id="PS51938"/>
    </source>
</evidence>
<dbReference type="InterPro" id="IPR024642">
    <property type="entry name" value="SUZ-C"/>
</dbReference>